<keyword evidence="2" id="KW-1185">Reference proteome</keyword>
<dbReference type="AlphaFoldDB" id="A0A4R3MME5"/>
<protein>
    <submittedName>
        <fullName evidence="1">Uncharacterized protein DUF3793</fullName>
    </submittedName>
</protein>
<dbReference type="Pfam" id="PF12672">
    <property type="entry name" value="DUF3793"/>
    <property type="match status" value="1"/>
</dbReference>
<gene>
    <name evidence="1" type="ORF">EDC18_103130</name>
</gene>
<reference evidence="1 2" key="1">
    <citation type="submission" date="2019-03" db="EMBL/GenBank/DDBJ databases">
        <title>Genomic Encyclopedia of Type Strains, Phase IV (KMG-IV): sequencing the most valuable type-strain genomes for metagenomic binning, comparative biology and taxonomic classification.</title>
        <authorList>
            <person name="Goeker M."/>
        </authorList>
    </citation>
    <scope>NUCLEOTIDE SEQUENCE [LARGE SCALE GENOMIC DNA]</scope>
    <source>
        <strain evidence="1 2">DSM 24629</strain>
    </source>
</reference>
<evidence type="ECO:0000313" key="2">
    <source>
        <dbReference type="Proteomes" id="UP000294902"/>
    </source>
</evidence>
<name>A0A4R3MME5_9FIRM</name>
<proteinExistence type="predicted"/>
<dbReference type="EMBL" id="SMAL01000003">
    <property type="protein sequence ID" value="TCT15425.1"/>
    <property type="molecule type" value="Genomic_DNA"/>
</dbReference>
<comment type="caution">
    <text evidence="1">The sequence shown here is derived from an EMBL/GenBank/DDBJ whole genome shotgun (WGS) entry which is preliminary data.</text>
</comment>
<organism evidence="1 2">
    <name type="scientific">Natranaerovirga pectinivora</name>
    <dbReference type="NCBI Taxonomy" id="682400"/>
    <lineage>
        <taxon>Bacteria</taxon>
        <taxon>Bacillati</taxon>
        <taxon>Bacillota</taxon>
        <taxon>Clostridia</taxon>
        <taxon>Lachnospirales</taxon>
        <taxon>Natranaerovirgaceae</taxon>
        <taxon>Natranaerovirga</taxon>
    </lineage>
</organism>
<dbReference type="InterPro" id="IPR024523">
    <property type="entry name" value="DUF3793"/>
</dbReference>
<dbReference type="Proteomes" id="UP000294902">
    <property type="component" value="Unassembled WGS sequence"/>
</dbReference>
<accession>A0A4R3MME5</accession>
<sequence>MKLKYYTLLKNLEGKEFLSSLIAYNAAPTIEDEKPSSLISFNASKKNLLTLWQKYKFQVCDELGLNFYEIKGDHNKKLVLFFKEDFLEEHLYKRDSLKFLKNIGYKEKMSLIEMLNILRNRFEVESCPHEVGIFLGIPIEDVEAFIENKGEGYLFYKYWKVYHNPEEASEIFNRYDNSKEVIINFIEREYCPI</sequence>
<dbReference type="OrthoDB" id="5393676at2"/>
<evidence type="ECO:0000313" key="1">
    <source>
        <dbReference type="EMBL" id="TCT15425.1"/>
    </source>
</evidence>